<feature type="domain" description="HNH nuclease" evidence="1">
    <location>
        <begin position="65"/>
        <end position="113"/>
    </location>
</feature>
<dbReference type="Gene3D" id="3.90.75.20">
    <property type="match status" value="1"/>
</dbReference>
<evidence type="ECO:0000259" key="1">
    <source>
        <dbReference type="SMART" id="SM00507"/>
    </source>
</evidence>
<reference evidence="2 3" key="1">
    <citation type="submission" date="2018-01" db="EMBL/GenBank/DDBJ databases">
        <title>G. obscuriglobus.</title>
        <authorList>
            <person name="Franke J."/>
            <person name="Blomberg W."/>
            <person name="Selmecki A."/>
        </authorList>
    </citation>
    <scope>NUCLEOTIDE SEQUENCE [LARGE SCALE GENOMIC DNA]</scope>
    <source>
        <strain evidence="2 3">DSM 5831</strain>
    </source>
</reference>
<proteinExistence type="predicted"/>
<dbReference type="InterPro" id="IPR044925">
    <property type="entry name" value="His-Me_finger_sf"/>
</dbReference>
<dbReference type="EMBL" id="CP025958">
    <property type="protein sequence ID" value="AWM37052.1"/>
    <property type="molecule type" value="Genomic_DNA"/>
</dbReference>
<dbReference type="SMART" id="SM00507">
    <property type="entry name" value="HNHc"/>
    <property type="match status" value="1"/>
</dbReference>
<evidence type="ECO:0000313" key="3">
    <source>
        <dbReference type="Proteomes" id="UP000245802"/>
    </source>
</evidence>
<dbReference type="Pfam" id="PF13392">
    <property type="entry name" value="HNH_3"/>
    <property type="match status" value="1"/>
</dbReference>
<dbReference type="OrthoDB" id="6631788at2"/>
<gene>
    <name evidence="2" type="ORF">C1280_08475</name>
</gene>
<dbReference type="InterPro" id="IPR010902">
    <property type="entry name" value="NUMOD4"/>
</dbReference>
<organism evidence="2 3">
    <name type="scientific">Gemmata obscuriglobus</name>
    <dbReference type="NCBI Taxonomy" id="114"/>
    <lineage>
        <taxon>Bacteria</taxon>
        <taxon>Pseudomonadati</taxon>
        <taxon>Planctomycetota</taxon>
        <taxon>Planctomycetia</taxon>
        <taxon>Gemmatales</taxon>
        <taxon>Gemmataceae</taxon>
        <taxon>Gemmata</taxon>
    </lineage>
</organism>
<sequence length="173" mass="18900">MIQKDAKFATEEWRSLPGLESTHQVSNLGRIRRIKAAGGCPAGRVLKPATNHKGYLCFRLTCEGEVYNLTAHGAVCAAFIGPRPNGATINHKDGDKTNNAPNNLEYATHYENFLHAVANGLRSNGIPKLTHQQVRELRSLKGTATSDQLATRFGVSGGTVRSLWLGLTWKHVL</sequence>
<dbReference type="GO" id="GO:0016788">
    <property type="term" value="F:hydrolase activity, acting on ester bonds"/>
    <property type="evidence" value="ECO:0007669"/>
    <property type="project" value="InterPro"/>
</dbReference>
<dbReference type="Proteomes" id="UP000245802">
    <property type="component" value="Chromosome"/>
</dbReference>
<accession>A0A2Z3GYD1</accession>
<dbReference type="RefSeq" id="WP_010033428.1">
    <property type="nucleotide sequence ID" value="NZ_CP025958.1"/>
</dbReference>
<protein>
    <recommendedName>
        <fullName evidence="1">HNH nuclease domain-containing protein</fullName>
    </recommendedName>
</protein>
<dbReference type="KEGG" id="gog:C1280_08475"/>
<dbReference type="Pfam" id="PF07463">
    <property type="entry name" value="NUMOD4"/>
    <property type="match status" value="1"/>
</dbReference>
<evidence type="ECO:0000313" key="2">
    <source>
        <dbReference type="EMBL" id="AWM37052.1"/>
    </source>
</evidence>
<dbReference type="SUPFAM" id="SSF54060">
    <property type="entry name" value="His-Me finger endonucleases"/>
    <property type="match status" value="1"/>
</dbReference>
<dbReference type="AlphaFoldDB" id="A0A2Z3GYD1"/>
<keyword evidence="3" id="KW-1185">Reference proteome</keyword>
<dbReference type="InterPro" id="IPR003615">
    <property type="entry name" value="HNH_nuc"/>
</dbReference>
<name>A0A2Z3GYD1_9BACT</name>